<dbReference type="InterPro" id="IPR017896">
    <property type="entry name" value="4Fe4S_Fe-S-bd"/>
</dbReference>
<organism evidence="8">
    <name type="scientific">candidate division WOR-3 bacterium</name>
    <dbReference type="NCBI Taxonomy" id="2052148"/>
    <lineage>
        <taxon>Bacteria</taxon>
        <taxon>Bacteria division WOR-3</taxon>
    </lineage>
</organism>
<feature type="coiled-coil region" evidence="5">
    <location>
        <begin position="118"/>
        <end position="145"/>
    </location>
</feature>
<name>A0A7V4EB91_UNCW3</name>
<evidence type="ECO:0000313" key="7">
    <source>
        <dbReference type="EMBL" id="HGK53799.1"/>
    </source>
</evidence>
<dbReference type="InterPro" id="IPR017900">
    <property type="entry name" value="4Fe4S_Fe_S_CS"/>
</dbReference>
<dbReference type="PROSITE" id="PS00198">
    <property type="entry name" value="4FE4S_FER_1"/>
    <property type="match status" value="2"/>
</dbReference>
<sequence>MVKALYITLKNLFRKPITCMYPDKKREMPKRMRAPLFALTKDEDGVINCIACKLCEMICPSNVISVLPSKEKNEKGRLYPEKYELNLSACLFCEYCVQVCPNDAIVMIRTLGWATDKKENLFLTKEKLLENYEKYKDLISECTGEFLRKMQTPPRKVSGGEK</sequence>
<feature type="domain" description="4Fe-4S ferredoxin-type" evidence="6">
    <location>
        <begin position="81"/>
        <end position="110"/>
    </location>
</feature>
<dbReference type="EMBL" id="DTAR01000019">
    <property type="protein sequence ID" value="HGM97459.1"/>
    <property type="molecule type" value="Genomic_DNA"/>
</dbReference>
<dbReference type="Pfam" id="PF12838">
    <property type="entry name" value="Fer4_7"/>
    <property type="match status" value="1"/>
</dbReference>
<dbReference type="GO" id="GO:0046872">
    <property type="term" value="F:metal ion binding"/>
    <property type="evidence" value="ECO:0007669"/>
    <property type="project" value="UniProtKB-KW"/>
</dbReference>
<keyword evidence="1" id="KW-0004">4Fe-4S</keyword>
<gene>
    <name evidence="8" type="ORF">ENT96_00190</name>
    <name evidence="7" type="ORF">ENU72_02095</name>
</gene>
<keyword evidence="2" id="KW-0479">Metal-binding</keyword>
<evidence type="ECO:0000256" key="3">
    <source>
        <dbReference type="ARBA" id="ARBA00023004"/>
    </source>
</evidence>
<dbReference type="GO" id="GO:0016651">
    <property type="term" value="F:oxidoreductase activity, acting on NAD(P)H"/>
    <property type="evidence" value="ECO:0007669"/>
    <property type="project" value="InterPro"/>
</dbReference>
<dbReference type="EMBL" id="DTDP01000089">
    <property type="protein sequence ID" value="HGK53799.1"/>
    <property type="molecule type" value="Genomic_DNA"/>
</dbReference>
<accession>A0A7V4EB91</accession>
<evidence type="ECO:0000256" key="1">
    <source>
        <dbReference type="ARBA" id="ARBA00022485"/>
    </source>
</evidence>
<dbReference type="PANTHER" id="PTHR10849">
    <property type="entry name" value="NADH DEHYDROGENASE UBIQUINONE IRON-SULFUR PROTEIN 8, MITOCHONDRIAL"/>
    <property type="match status" value="1"/>
</dbReference>
<dbReference type="GO" id="GO:0051539">
    <property type="term" value="F:4 iron, 4 sulfur cluster binding"/>
    <property type="evidence" value="ECO:0007669"/>
    <property type="project" value="UniProtKB-KW"/>
</dbReference>
<reference evidence="8" key="1">
    <citation type="journal article" date="2020" name="mSystems">
        <title>Genome- and Community-Level Interaction Insights into Carbon Utilization and Element Cycling Functions of Hydrothermarchaeota in Hydrothermal Sediment.</title>
        <authorList>
            <person name="Zhou Z."/>
            <person name="Liu Y."/>
            <person name="Xu W."/>
            <person name="Pan J."/>
            <person name="Luo Z.H."/>
            <person name="Li M."/>
        </authorList>
    </citation>
    <scope>NUCLEOTIDE SEQUENCE [LARGE SCALE GENOMIC DNA]</scope>
    <source>
        <strain evidence="8">SpSt-626</strain>
        <strain evidence="7">SpSt-695</strain>
    </source>
</reference>
<proteinExistence type="predicted"/>
<dbReference type="InterPro" id="IPR010226">
    <property type="entry name" value="NADH_quinone_OxRdtase_chainI"/>
</dbReference>
<dbReference type="AlphaFoldDB" id="A0A7V4EB91"/>
<dbReference type="SUPFAM" id="SSF54862">
    <property type="entry name" value="4Fe-4S ferredoxins"/>
    <property type="match status" value="1"/>
</dbReference>
<dbReference type="PROSITE" id="PS51379">
    <property type="entry name" value="4FE4S_FER_2"/>
    <property type="match status" value="2"/>
</dbReference>
<evidence type="ECO:0000313" key="8">
    <source>
        <dbReference type="EMBL" id="HGM97459.1"/>
    </source>
</evidence>
<keyword evidence="5" id="KW-0175">Coiled coil</keyword>
<keyword evidence="3" id="KW-0408">Iron</keyword>
<feature type="domain" description="4Fe-4S ferredoxin-type" evidence="6">
    <location>
        <begin position="37"/>
        <end position="69"/>
    </location>
</feature>
<evidence type="ECO:0000259" key="6">
    <source>
        <dbReference type="PROSITE" id="PS51379"/>
    </source>
</evidence>
<protein>
    <submittedName>
        <fullName evidence="8">NADH-quinone oxidoreductase subunit I</fullName>
    </submittedName>
</protein>
<evidence type="ECO:0000256" key="2">
    <source>
        <dbReference type="ARBA" id="ARBA00022723"/>
    </source>
</evidence>
<dbReference type="Gene3D" id="3.30.70.3270">
    <property type="match status" value="1"/>
</dbReference>
<evidence type="ECO:0000256" key="4">
    <source>
        <dbReference type="ARBA" id="ARBA00023014"/>
    </source>
</evidence>
<keyword evidence="4" id="KW-0411">Iron-sulfur</keyword>
<evidence type="ECO:0000256" key="5">
    <source>
        <dbReference type="SAM" id="Coils"/>
    </source>
</evidence>
<comment type="caution">
    <text evidence="8">The sequence shown here is derived from an EMBL/GenBank/DDBJ whole genome shotgun (WGS) entry which is preliminary data.</text>
</comment>
<dbReference type="GO" id="GO:0016020">
    <property type="term" value="C:membrane"/>
    <property type="evidence" value="ECO:0007669"/>
    <property type="project" value="InterPro"/>
</dbReference>